<accession>A0A183VFY5</accession>
<proteinExistence type="predicted"/>
<keyword evidence="3" id="KW-1185">Reference proteome</keyword>
<keyword evidence="1" id="KW-0812">Transmembrane</keyword>
<reference evidence="4" key="1">
    <citation type="submission" date="2016-06" db="UniProtKB">
        <authorList>
            <consortium name="WormBaseParasite"/>
        </authorList>
    </citation>
    <scope>IDENTIFICATION</scope>
</reference>
<organism evidence="3 4">
    <name type="scientific">Toxocara canis</name>
    <name type="common">Canine roundworm</name>
    <dbReference type="NCBI Taxonomy" id="6265"/>
    <lineage>
        <taxon>Eukaryota</taxon>
        <taxon>Metazoa</taxon>
        <taxon>Ecdysozoa</taxon>
        <taxon>Nematoda</taxon>
        <taxon>Chromadorea</taxon>
        <taxon>Rhabditida</taxon>
        <taxon>Spirurina</taxon>
        <taxon>Ascaridomorpha</taxon>
        <taxon>Ascaridoidea</taxon>
        <taxon>Toxocaridae</taxon>
        <taxon>Toxocara</taxon>
    </lineage>
</organism>
<dbReference type="AlphaFoldDB" id="A0A183VFY5"/>
<evidence type="ECO:0000256" key="1">
    <source>
        <dbReference type="SAM" id="Phobius"/>
    </source>
</evidence>
<keyword evidence="1" id="KW-1133">Transmembrane helix</keyword>
<dbReference type="WBParaSite" id="TCNE_0001965901-mRNA-1">
    <property type="protein sequence ID" value="TCNE_0001965901-mRNA-1"/>
    <property type="gene ID" value="TCNE_0001965901"/>
</dbReference>
<evidence type="ECO:0000313" key="3">
    <source>
        <dbReference type="Proteomes" id="UP000050794"/>
    </source>
</evidence>
<dbReference type="EMBL" id="UYWY01027261">
    <property type="protein sequence ID" value="VDM50976.1"/>
    <property type="molecule type" value="Genomic_DNA"/>
</dbReference>
<protein>
    <submittedName>
        <fullName evidence="4">Transmembrane protein</fullName>
    </submittedName>
</protein>
<feature type="transmembrane region" description="Helical" evidence="1">
    <location>
        <begin position="157"/>
        <end position="179"/>
    </location>
</feature>
<reference evidence="2 3" key="2">
    <citation type="submission" date="2018-11" db="EMBL/GenBank/DDBJ databases">
        <authorList>
            <consortium name="Pathogen Informatics"/>
        </authorList>
    </citation>
    <scope>NUCLEOTIDE SEQUENCE [LARGE SCALE GENOMIC DNA]</scope>
</reference>
<gene>
    <name evidence="2" type="ORF">TCNE_LOCUS19655</name>
</gene>
<sequence>MELGRRVSYRMNERWAVYRQMAFWVSFFGRCEALIALLDEVLILLVDVLYVDVRVVSSSVLVPNNEEFREFREQRTAKKKLAGGARAYGSREARDTHSSLIVAQHCCGAVMRSGACPPSTSQSTTVAPHTQMRLLMAHSRRSSSASSICPTLFVSPLVLIFVPCILLFPLGIASVTAAVPSFRHDCSDQAHKVRFILHNFLKTLPVK</sequence>
<evidence type="ECO:0000313" key="2">
    <source>
        <dbReference type="EMBL" id="VDM50976.1"/>
    </source>
</evidence>
<name>A0A183VFY5_TOXCA</name>
<evidence type="ECO:0000313" key="4">
    <source>
        <dbReference type="WBParaSite" id="TCNE_0001965901-mRNA-1"/>
    </source>
</evidence>
<dbReference type="Proteomes" id="UP000050794">
    <property type="component" value="Unassembled WGS sequence"/>
</dbReference>
<keyword evidence="1" id="KW-0472">Membrane</keyword>